<dbReference type="PROSITE" id="PS51071">
    <property type="entry name" value="HTH_RPIR"/>
    <property type="match status" value="1"/>
</dbReference>
<dbReference type="SUPFAM" id="SSF46689">
    <property type="entry name" value="Homeodomain-like"/>
    <property type="match status" value="1"/>
</dbReference>
<evidence type="ECO:0000259" key="4">
    <source>
        <dbReference type="PROSITE" id="PS51071"/>
    </source>
</evidence>
<feature type="domain" description="SIS" evidence="5">
    <location>
        <begin position="103"/>
        <end position="244"/>
    </location>
</feature>
<sequence>MFNGQDFSELSEVEMAIYHFILANDDKIAFMRVRDIAEGSHTSPTSVMRFIRKSGYDSFPEFKLAIKQMVTKQPYGESALDDYFDILNRKNFKNDLELKIDLCADLIMEAGTSIFMGIGASGAIGSYASRKIANLGFNSFSLTDRTYPFKTRLSSDKQNVMFILSVSGNTVEMLDVIHQMRPDDRTKVVVITSDSTSPLACKADHYVDYVSHSDRSHVYHDLSSQIPCVFILELIINRIRAKQA</sequence>
<reference evidence="6" key="1">
    <citation type="submission" date="2020-12" db="EMBL/GenBank/DDBJ databases">
        <title>Vagococcus allomyrinae sp. nov. and Enterococcus lavae sp. nov., isolated from the larvae of Allomyrina dichotoma.</title>
        <authorList>
            <person name="Lee S.D."/>
        </authorList>
    </citation>
    <scope>NUCLEOTIDE SEQUENCE</scope>
    <source>
        <strain evidence="6">BWB3-3</strain>
    </source>
</reference>
<dbReference type="InterPro" id="IPR047640">
    <property type="entry name" value="RpiR-like"/>
</dbReference>
<keyword evidence="3" id="KW-0804">Transcription</keyword>
<proteinExistence type="predicted"/>
<dbReference type="InterPro" id="IPR009057">
    <property type="entry name" value="Homeodomain-like_sf"/>
</dbReference>
<protein>
    <submittedName>
        <fullName evidence="6">MurR/RpiR family transcriptional regulator</fullName>
    </submittedName>
</protein>
<dbReference type="CDD" id="cd05013">
    <property type="entry name" value="SIS_RpiR"/>
    <property type="match status" value="1"/>
</dbReference>
<dbReference type="InterPro" id="IPR001347">
    <property type="entry name" value="SIS_dom"/>
</dbReference>
<dbReference type="InterPro" id="IPR036388">
    <property type="entry name" value="WH-like_DNA-bd_sf"/>
</dbReference>
<name>A0A940PBZ4_9ENTE</name>
<dbReference type="GO" id="GO:0003677">
    <property type="term" value="F:DNA binding"/>
    <property type="evidence" value="ECO:0007669"/>
    <property type="project" value="UniProtKB-KW"/>
</dbReference>
<dbReference type="InterPro" id="IPR000281">
    <property type="entry name" value="HTH_RpiR"/>
</dbReference>
<dbReference type="GO" id="GO:0003700">
    <property type="term" value="F:DNA-binding transcription factor activity"/>
    <property type="evidence" value="ECO:0007669"/>
    <property type="project" value="InterPro"/>
</dbReference>
<dbReference type="PROSITE" id="PS51464">
    <property type="entry name" value="SIS"/>
    <property type="match status" value="1"/>
</dbReference>
<evidence type="ECO:0000313" key="7">
    <source>
        <dbReference type="Proteomes" id="UP000674938"/>
    </source>
</evidence>
<dbReference type="SUPFAM" id="SSF53697">
    <property type="entry name" value="SIS domain"/>
    <property type="match status" value="1"/>
</dbReference>
<evidence type="ECO:0000256" key="2">
    <source>
        <dbReference type="ARBA" id="ARBA00023125"/>
    </source>
</evidence>
<dbReference type="Pfam" id="PF01418">
    <property type="entry name" value="HTH_6"/>
    <property type="match status" value="1"/>
</dbReference>
<dbReference type="InterPro" id="IPR035472">
    <property type="entry name" value="RpiR-like_SIS"/>
</dbReference>
<evidence type="ECO:0000256" key="1">
    <source>
        <dbReference type="ARBA" id="ARBA00023015"/>
    </source>
</evidence>
<dbReference type="GO" id="GO:0097367">
    <property type="term" value="F:carbohydrate derivative binding"/>
    <property type="evidence" value="ECO:0007669"/>
    <property type="project" value="InterPro"/>
</dbReference>
<dbReference type="Proteomes" id="UP000674938">
    <property type="component" value="Unassembled WGS sequence"/>
</dbReference>
<gene>
    <name evidence="6" type="ORF">I6N95_19985</name>
</gene>
<dbReference type="InterPro" id="IPR046348">
    <property type="entry name" value="SIS_dom_sf"/>
</dbReference>
<evidence type="ECO:0000313" key="6">
    <source>
        <dbReference type="EMBL" id="MBP1043306.1"/>
    </source>
</evidence>
<dbReference type="Gene3D" id="3.40.50.10490">
    <property type="entry name" value="Glucose-6-phosphate isomerase like protein, domain 1"/>
    <property type="match status" value="1"/>
</dbReference>
<dbReference type="GO" id="GO:1901135">
    <property type="term" value="P:carbohydrate derivative metabolic process"/>
    <property type="evidence" value="ECO:0007669"/>
    <property type="project" value="InterPro"/>
</dbReference>
<keyword evidence="1" id="KW-0805">Transcription regulation</keyword>
<dbReference type="EMBL" id="JAEEGA010000015">
    <property type="protein sequence ID" value="MBP1043306.1"/>
    <property type="molecule type" value="Genomic_DNA"/>
</dbReference>
<dbReference type="PANTHER" id="PTHR30514">
    <property type="entry name" value="GLUCOKINASE"/>
    <property type="match status" value="1"/>
</dbReference>
<organism evidence="6 7">
    <name type="scientific">Vagococcus allomyrinae</name>
    <dbReference type="NCBI Taxonomy" id="2794353"/>
    <lineage>
        <taxon>Bacteria</taxon>
        <taxon>Bacillati</taxon>
        <taxon>Bacillota</taxon>
        <taxon>Bacilli</taxon>
        <taxon>Lactobacillales</taxon>
        <taxon>Enterococcaceae</taxon>
        <taxon>Vagococcus</taxon>
    </lineage>
</organism>
<evidence type="ECO:0000259" key="5">
    <source>
        <dbReference type="PROSITE" id="PS51464"/>
    </source>
</evidence>
<dbReference type="RefSeq" id="WP_209531116.1">
    <property type="nucleotide sequence ID" value="NZ_JAEEGA010000015.1"/>
</dbReference>
<dbReference type="Pfam" id="PF01380">
    <property type="entry name" value="SIS"/>
    <property type="match status" value="1"/>
</dbReference>
<dbReference type="PANTHER" id="PTHR30514:SF1">
    <property type="entry name" value="HTH-TYPE TRANSCRIPTIONAL REGULATOR HEXR-RELATED"/>
    <property type="match status" value="1"/>
</dbReference>
<comment type="caution">
    <text evidence="6">The sequence shown here is derived from an EMBL/GenBank/DDBJ whole genome shotgun (WGS) entry which is preliminary data.</text>
</comment>
<keyword evidence="7" id="KW-1185">Reference proteome</keyword>
<accession>A0A940PBZ4</accession>
<dbReference type="Gene3D" id="1.10.10.10">
    <property type="entry name" value="Winged helix-like DNA-binding domain superfamily/Winged helix DNA-binding domain"/>
    <property type="match status" value="1"/>
</dbReference>
<evidence type="ECO:0000256" key="3">
    <source>
        <dbReference type="ARBA" id="ARBA00023163"/>
    </source>
</evidence>
<keyword evidence="2" id="KW-0238">DNA-binding</keyword>
<feature type="domain" description="HTH rpiR-type" evidence="4">
    <location>
        <begin position="1"/>
        <end position="73"/>
    </location>
</feature>
<dbReference type="AlphaFoldDB" id="A0A940PBZ4"/>